<comment type="caution">
    <text evidence="2">The sequence shown here is derived from an EMBL/GenBank/DDBJ whole genome shotgun (WGS) entry which is preliminary data.</text>
</comment>
<sequence>MALNSDSLGGQVRKERKGKKSKKKEVLGSVKFGSADDFVDPKRSSTSASVQAVGSGPTVLASVPAGPGRIEVPVKFGQSNPFALSKKVVSASEVGAGGSNSPGTVERGDGYIGFVLTSALPPGIPWGDTPYPGSLAAARLRFAVDLTSTTETKETSVVPPSPAVPTDLVLVDATELNPYRTSNPAPVIPSIVDAPEQSLIIGTPQTVQGSLFMYSREGGQLPSTVDLSTAPEEDAMDEGIKLGHKRKPERVRDRTKKVSKNKMVGAVNTLLLDNSSSGSDRTVIGSDTPTEATAAEDSNDLEVPPTPDLPLSVTCGPDIIVPGDRFSAARYSYENTGICPWIHKLTHAYFQAYRQPPDSLANINEFLKVISEVFADITSRLDQFESIKGRLEKLEEAQAKPSYSQVVGAPLFFCGGPRFKCLPY</sequence>
<dbReference type="Proteomes" id="UP000499080">
    <property type="component" value="Unassembled WGS sequence"/>
</dbReference>
<gene>
    <name evidence="2" type="ORF">AVEN_202392_1</name>
</gene>
<evidence type="ECO:0000313" key="3">
    <source>
        <dbReference type="Proteomes" id="UP000499080"/>
    </source>
</evidence>
<feature type="compositionally biased region" description="Polar residues" evidence="1">
    <location>
        <begin position="277"/>
        <end position="291"/>
    </location>
</feature>
<dbReference type="AlphaFoldDB" id="A0A4Y2IY15"/>
<reference evidence="2 3" key="1">
    <citation type="journal article" date="2019" name="Sci. Rep.">
        <title>Orb-weaving spider Araneus ventricosus genome elucidates the spidroin gene catalogue.</title>
        <authorList>
            <person name="Kono N."/>
            <person name="Nakamura H."/>
            <person name="Ohtoshi R."/>
            <person name="Moran D.A.P."/>
            <person name="Shinohara A."/>
            <person name="Yoshida Y."/>
            <person name="Fujiwara M."/>
            <person name="Mori M."/>
            <person name="Tomita M."/>
            <person name="Arakawa K."/>
        </authorList>
    </citation>
    <scope>NUCLEOTIDE SEQUENCE [LARGE SCALE GENOMIC DNA]</scope>
</reference>
<evidence type="ECO:0000313" key="2">
    <source>
        <dbReference type="EMBL" id="GBM82494.1"/>
    </source>
</evidence>
<keyword evidence="3" id="KW-1185">Reference proteome</keyword>
<proteinExistence type="predicted"/>
<feature type="region of interest" description="Disordered" evidence="1">
    <location>
        <begin position="277"/>
        <end position="308"/>
    </location>
</feature>
<accession>A0A4Y2IY15</accession>
<protein>
    <submittedName>
        <fullName evidence="2">Uncharacterized protein</fullName>
    </submittedName>
</protein>
<organism evidence="2 3">
    <name type="scientific">Araneus ventricosus</name>
    <name type="common">Orbweaver spider</name>
    <name type="synonym">Epeira ventricosa</name>
    <dbReference type="NCBI Taxonomy" id="182803"/>
    <lineage>
        <taxon>Eukaryota</taxon>
        <taxon>Metazoa</taxon>
        <taxon>Ecdysozoa</taxon>
        <taxon>Arthropoda</taxon>
        <taxon>Chelicerata</taxon>
        <taxon>Arachnida</taxon>
        <taxon>Araneae</taxon>
        <taxon>Araneomorphae</taxon>
        <taxon>Entelegynae</taxon>
        <taxon>Araneoidea</taxon>
        <taxon>Araneidae</taxon>
        <taxon>Araneus</taxon>
    </lineage>
</organism>
<name>A0A4Y2IY15_ARAVE</name>
<dbReference type="EMBL" id="BGPR01003014">
    <property type="protein sequence ID" value="GBM82494.1"/>
    <property type="molecule type" value="Genomic_DNA"/>
</dbReference>
<feature type="compositionally biased region" description="Basic residues" evidence="1">
    <location>
        <begin position="14"/>
        <end position="23"/>
    </location>
</feature>
<evidence type="ECO:0000256" key="1">
    <source>
        <dbReference type="SAM" id="MobiDB-lite"/>
    </source>
</evidence>
<feature type="region of interest" description="Disordered" evidence="1">
    <location>
        <begin position="1"/>
        <end position="55"/>
    </location>
</feature>